<name>X1Q0L2_9ZZZZ</name>
<dbReference type="PANTHER" id="PTHR20881:SF0">
    <property type="entry name" value="3-METHYL-2-OXOBUTANOATE HYDROXYMETHYLTRANSFERASE"/>
    <property type="match status" value="1"/>
</dbReference>
<gene>
    <name evidence="4" type="ORF">S06H3_65937</name>
</gene>
<comment type="similarity">
    <text evidence="1">Belongs to the PanB family.</text>
</comment>
<dbReference type="EMBL" id="BARV01044647">
    <property type="protein sequence ID" value="GAI62072.1"/>
    <property type="molecule type" value="Genomic_DNA"/>
</dbReference>
<accession>X1Q0L2</accession>
<dbReference type="InterPro" id="IPR003700">
    <property type="entry name" value="Pantoate_hydroxy_MeTrfase"/>
</dbReference>
<comment type="caution">
    <text evidence="4">The sequence shown here is derived from an EMBL/GenBank/DDBJ whole genome shotgun (WGS) entry which is preliminary data.</text>
</comment>
<reference evidence="4" key="1">
    <citation type="journal article" date="2014" name="Front. Microbiol.">
        <title>High frequency of phylogenetically diverse reductive dehalogenase-homologous genes in deep subseafloor sedimentary metagenomes.</title>
        <authorList>
            <person name="Kawai M."/>
            <person name="Futagami T."/>
            <person name="Toyoda A."/>
            <person name="Takaki Y."/>
            <person name="Nishi S."/>
            <person name="Hori S."/>
            <person name="Arai W."/>
            <person name="Tsubouchi T."/>
            <person name="Morono Y."/>
            <person name="Uchiyama I."/>
            <person name="Ito T."/>
            <person name="Fujiyama A."/>
            <person name="Inagaki F."/>
            <person name="Takami H."/>
        </authorList>
    </citation>
    <scope>NUCLEOTIDE SEQUENCE</scope>
    <source>
        <strain evidence="4">Expedition CK06-06</strain>
    </source>
</reference>
<dbReference type="GO" id="GO:0000287">
    <property type="term" value="F:magnesium ion binding"/>
    <property type="evidence" value="ECO:0007669"/>
    <property type="project" value="TreeGrafter"/>
</dbReference>
<dbReference type="GO" id="GO:0005737">
    <property type="term" value="C:cytoplasm"/>
    <property type="evidence" value="ECO:0007669"/>
    <property type="project" value="TreeGrafter"/>
</dbReference>
<evidence type="ECO:0000256" key="2">
    <source>
        <dbReference type="ARBA" id="ARBA00012618"/>
    </source>
</evidence>
<dbReference type="AlphaFoldDB" id="X1Q0L2"/>
<keyword evidence="3" id="KW-0808">Transferase</keyword>
<dbReference type="InterPro" id="IPR015813">
    <property type="entry name" value="Pyrv/PenolPyrv_kinase-like_dom"/>
</dbReference>
<dbReference type="PANTHER" id="PTHR20881">
    <property type="entry name" value="3-METHYL-2-OXOBUTANOATE HYDROXYMETHYLTRANSFERASE"/>
    <property type="match status" value="1"/>
</dbReference>
<dbReference type="Gene3D" id="3.20.20.60">
    <property type="entry name" value="Phosphoenolpyruvate-binding domains"/>
    <property type="match status" value="1"/>
</dbReference>
<evidence type="ECO:0000256" key="3">
    <source>
        <dbReference type="ARBA" id="ARBA00022679"/>
    </source>
</evidence>
<dbReference type="SUPFAM" id="SSF51621">
    <property type="entry name" value="Phosphoenolpyruvate/pyruvate domain"/>
    <property type="match status" value="1"/>
</dbReference>
<feature type="non-terminal residue" evidence="4">
    <location>
        <position position="78"/>
    </location>
</feature>
<evidence type="ECO:0000313" key="4">
    <source>
        <dbReference type="EMBL" id="GAI62072.1"/>
    </source>
</evidence>
<dbReference type="InterPro" id="IPR040442">
    <property type="entry name" value="Pyrv_kinase-like_dom_sf"/>
</dbReference>
<proteinExistence type="inferred from homology"/>
<dbReference type="GO" id="GO:0003864">
    <property type="term" value="F:3-methyl-2-oxobutanoate hydroxymethyltransferase activity"/>
    <property type="evidence" value="ECO:0007669"/>
    <property type="project" value="UniProtKB-EC"/>
</dbReference>
<dbReference type="Pfam" id="PF02548">
    <property type="entry name" value="Pantoate_transf"/>
    <property type="match status" value="1"/>
</dbReference>
<protein>
    <recommendedName>
        <fullName evidence="2">3-methyl-2-oxobutanoate hydroxymethyltransferase</fullName>
        <ecNumber evidence="2">2.1.2.11</ecNumber>
    </recommendedName>
</protein>
<organism evidence="4">
    <name type="scientific">marine sediment metagenome</name>
    <dbReference type="NCBI Taxonomy" id="412755"/>
    <lineage>
        <taxon>unclassified sequences</taxon>
        <taxon>metagenomes</taxon>
        <taxon>ecological metagenomes</taxon>
    </lineage>
</organism>
<dbReference type="GO" id="GO:0015940">
    <property type="term" value="P:pantothenate biosynthetic process"/>
    <property type="evidence" value="ECO:0007669"/>
    <property type="project" value="InterPro"/>
</dbReference>
<dbReference type="EC" id="2.1.2.11" evidence="2"/>
<evidence type="ECO:0000256" key="1">
    <source>
        <dbReference type="ARBA" id="ARBA00008676"/>
    </source>
</evidence>
<sequence length="78" mass="8762">MQEAGAQLLLLEAVTPEVGKFITEDLEIPVYGIGAGLYCDGQLLIVHDMLGIWEAFKPKFVKRYAHMAEERLKVVPFN</sequence>